<dbReference type="EMBL" id="CP003538">
    <property type="protein sequence ID" value="AGH97621.1"/>
    <property type="molecule type" value="Genomic_DNA"/>
</dbReference>
<dbReference type="HOGENOM" id="CLU_838901_0_0_5"/>
<feature type="chain" id="PRO_5004060338" evidence="1">
    <location>
        <begin position="25"/>
        <end position="319"/>
    </location>
</feature>
<keyword evidence="1" id="KW-0732">Signal</keyword>
<sequence>MMKKRFASAFTPLLFPMFMGAAQANDTTIDFADIPAKGDARLQSIIQTIRRTPHGEYLYQHGSKTNLKFEWTDTLKNKTSASYGNDLIQASPAYKDDKTTVMIVHEMHHHWRKTMFDIETVTLPPVARFNALHLEEVESCAQTAAFVAGHKDATGENLINPAQGFTTYGYKTAYTYALRPAPLRDMFKDAYEPCFVEINTRFKAYEQKHTTNVVPFLRNGAVALKDALQKKDTPQNVLHTHFTPMSADHQIVLHRSYFMVDIQRLQIHPTISAMDAATFSRWLADRTGIRKNQQLNEYQKSFERYRDLAKQLIREQSQP</sequence>
<reference evidence="2 3" key="1">
    <citation type="journal article" date="2013" name="ISME J.">
        <title>By their genes ye shall know them: genomic signatures of predatory bacteria.</title>
        <authorList>
            <person name="Pasternak Z."/>
            <person name="Pietrokovski S."/>
            <person name="Rotem O."/>
            <person name="Gophna U."/>
            <person name="Lurie-Weinberger M.N."/>
            <person name="Jurkevitch E."/>
        </authorList>
    </citation>
    <scope>NUCLEOTIDE SEQUENCE [LARGE SCALE GENOMIC DNA]</scope>
    <source>
        <strain evidence="2">EPB</strain>
    </source>
</reference>
<dbReference type="RefSeq" id="WP_015467171.1">
    <property type="nucleotide sequence ID" value="NC_020812.1"/>
</dbReference>
<dbReference type="AlphaFoldDB" id="M4VHU9"/>
<evidence type="ECO:0000256" key="1">
    <source>
        <dbReference type="SAM" id="SignalP"/>
    </source>
</evidence>
<organism evidence="2 3">
    <name type="scientific">Micavibrio aeruginosavorus EPB</name>
    <dbReference type="NCBI Taxonomy" id="349215"/>
    <lineage>
        <taxon>Bacteria</taxon>
        <taxon>Pseudomonadati</taxon>
        <taxon>Bdellovibrionota</taxon>
        <taxon>Bdellovibrionia</taxon>
        <taxon>Bdellovibrionales</taxon>
        <taxon>Pseudobdellovibrionaceae</taxon>
        <taxon>Micavibrio</taxon>
    </lineage>
</organism>
<dbReference type="KEGG" id="man:A11S_798"/>
<evidence type="ECO:0000313" key="3">
    <source>
        <dbReference type="Proteomes" id="UP000011932"/>
    </source>
</evidence>
<accession>M4VHU9</accession>
<protein>
    <submittedName>
        <fullName evidence="2">Uncharacterized protein</fullName>
    </submittedName>
</protein>
<name>M4VHU9_9BACT</name>
<proteinExistence type="predicted"/>
<evidence type="ECO:0000313" key="2">
    <source>
        <dbReference type="EMBL" id="AGH97621.1"/>
    </source>
</evidence>
<gene>
    <name evidence="2" type="ORF">A11S_798</name>
</gene>
<dbReference type="STRING" id="349215.A11S_798"/>
<feature type="signal peptide" evidence="1">
    <location>
        <begin position="1"/>
        <end position="24"/>
    </location>
</feature>
<dbReference type="Proteomes" id="UP000011932">
    <property type="component" value="Chromosome"/>
</dbReference>